<gene>
    <name evidence="2" type="ORF">FQA47_002137</name>
</gene>
<dbReference type="Proteomes" id="UP000646548">
    <property type="component" value="Unassembled WGS sequence"/>
</dbReference>
<dbReference type="AlphaFoldDB" id="A0A834F529"/>
<evidence type="ECO:0000313" key="3">
    <source>
        <dbReference type="Proteomes" id="UP000646548"/>
    </source>
</evidence>
<reference evidence="2" key="1">
    <citation type="journal article" name="BMC Genomics">
        <title>Long-read sequencing and de novo genome assembly of marine medaka (Oryzias melastigma).</title>
        <authorList>
            <person name="Liang P."/>
            <person name="Saqib H.S.A."/>
            <person name="Ni X."/>
            <person name="Shen Y."/>
        </authorList>
    </citation>
    <scope>NUCLEOTIDE SEQUENCE</scope>
    <source>
        <strain evidence="2">Bigg-433</strain>
    </source>
</reference>
<evidence type="ECO:0000256" key="1">
    <source>
        <dbReference type="SAM" id="MobiDB-lite"/>
    </source>
</evidence>
<proteinExistence type="predicted"/>
<sequence length="108" mass="11874">MPESVLSKTSTSTPAKISSGTDGAFLFSFGLMELPECISKDFADVVAVLISLIVSDDLEKKKKKNWSSCNVQLLFCPSHRLRGRVLMSGSRHCGTWRKVSVNTVDHLT</sequence>
<name>A0A834F529_ORYME</name>
<dbReference type="EMBL" id="WKFB01000489">
    <property type="protein sequence ID" value="KAF6721499.1"/>
    <property type="molecule type" value="Genomic_DNA"/>
</dbReference>
<evidence type="ECO:0000313" key="2">
    <source>
        <dbReference type="EMBL" id="KAF6721499.1"/>
    </source>
</evidence>
<comment type="caution">
    <text evidence="2">The sequence shown here is derived from an EMBL/GenBank/DDBJ whole genome shotgun (WGS) entry which is preliminary data.</text>
</comment>
<accession>A0A834F529</accession>
<organism evidence="2 3">
    <name type="scientific">Oryzias melastigma</name>
    <name type="common">Marine medaka</name>
    <dbReference type="NCBI Taxonomy" id="30732"/>
    <lineage>
        <taxon>Eukaryota</taxon>
        <taxon>Metazoa</taxon>
        <taxon>Chordata</taxon>
        <taxon>Craniata</taxon>
        <taxon>Vertebrata</taxon>
        <taxon>Euteleostomi</taxon>
        <taxon>Actinopterygii</taxon>
        <taxon>Neopterygii</taxon>
        <taxon>Teleostei</taxon>
        <taxon>Neoteleostei</taxon>
        <taxon>Acanthomorphata</taxon>
        <taxon>Ovalentaria</taxon>
        <taxon>Atherinomorphae</taxon>
        <taxon>Beloniformes</taxon>
        <taxon>Adrianichthyidae</taxon>
        <taxon>Oryziinae</taxon>
        <taxon>Oryzias</taxon>
    </lineage>
</organism>
<protein>
    <submittedName>
        <fullName evidence="2">Uncharacterized protein</fullName>
    </submittedName>
</protein>
<feature type="region of interest" description="Disordered" evidence="1">
    <location>
        <begin position="1"/>
        <end position="20"/>
    </location>
</feature>